<dbReference type="EMBL" id="JBJKBG010000011">
    <property type="protein sequence ID" value="KAL3714385.1"/>
    <property type="molecule type" value="Genomic_DNA"/>
</dbReference>
<evidence type="ECO:0000256" key="1">
    <source>
        <dbReference type="ARBA" id="ARBA00004167"/>
    </source>
</evidence>
<proteinExistence type="predicted"/>
<gene>
    <name evidence="8" type="ORF">ACJRO7_006330</name>
</gene>
<dbReference type="AlphaFoldDB" id="A0ABD3IHI1"/>
<dbReference type="InterPro" id="IPR025287">
    <property type="entry name" value="WAK_GUB"/>
</dbReference>
<evidence type="ECO:0000259" key="7">
    <source>
        <dbReference type="Pfam" id="PF13947"/>
    </source>
</evidence>
<feature type="chain" id="PRO_5044807043" description="Wall-associated receptor kinase galacturonan-binding domain-containing protein" evidence="6">
    <location>
        <begin position="24"/>
        <end position="259"/>
    </location>
</feature>
<organism evidence="8 9">
    <name type="scientific">Eucalyptus globulus</name>
    <name type="common">Tasmanian blue gum</name>
    <dbReference type="NCBI Taxonomy" id="34317"/>
    <lineage>
        <taxon>Eukaryota</taxon>
        <taxon>Viridiplantae</taxon>
        <taxon>Streptophyta</taxon>
        <taxon>Embryophyta</taxon>
        <taxon>Tracheophyta</taxon>
        <taxon>Spermatophyta</taxon>
        <taxon>Magnoliopsida</taxon>
        <taxon>eudicotyledons</taxon>
        <taxon>Gunneridae</taxon>
        <taxon>Pentapetalae</taxon>
        <taxon>rosids</taxon>
        <taxon>malvids</taxon>
        <taxon>Myrtales</taxon>
        <taxon>Myrtaceae</taxon>
        <taxon>Myrtoideae</taxon>
        <taxon>Eucalypteae</taxon>
        <taxon>Eucalyptus</taxon>
    </lineage>
</organism>
<dbReference type="PANTHER" id="PTHR33138">
    <property type="entry name" value="OS01G0690200 PROTEIN"/>
    <property type="match status" value="1"/>
</dbReference>
<keyword evidence="3 6" id="KW-0732">Signal</keyword>
<comment type="caution">
    <text evidence="8">The sequence shown here is derived from an EMBL/GenBank/DDBJ whole genome shotgun (WGS) entry which is preliminary data.</text>
</comment>
<protein>
    <recommendedName>
        <fullName evidence="7">Wall-associated receptor kinase galacturonan-binding domain-containing protein</fullName>
    </recommendedName>
</protein>
<feature type="signal peptide" evidence="6">
    <location>
        <begin position="1"/>
        <end position="23"/>
    </location>
</feature>
<keyword evidence="2" id="KW-0812">Transmembrane</keyword>
<evidence type="ECO:0000313" key="9">
    <source>
        <dbReference type="Proteomes" id="UP001634007"/>
    </source>
</evidence>
<dbReference type="PANTHER" id="PTHR33138:SF30">
    <property type="entry name" value="LEAF RUST 10 DISEASE-RESISTANCE LOCUS RECEPTOR-LIKE PROTEIN KINASE-LIKE 2.7"/>
    <property type="match status" value="1"/>
</dbReference>
<evidence type="ECO:0000256" key="5">
    <source>
        <dbReference type="ARBA" id="ARBA00023136"/>
    </source>
</evidence>
<evidence type="ECO:0000256" key="3">
    <source>
        <dbReference type="ARBA" id="ARBA00022729"/>
    </source>
</evidence>
<dbReference type="Pfam" id="PF13947">
    <property type="entry name" value="GUB_WAK_bind"/>
    <property type="match status" value="1"/>
</dbReference>
<accession>A0ABD3IHI1</accession>
<sequence>MNICQVLLLTLILVLAMTCGVESKQQCFTSSCGNIHNISYPFRLKTDPKGCGSMYFELICEDNRVLVYSGDDRYYVQSINYSTRQIKYVNDGLQKDDCSSLPHDSLRLNSDFNKSIVVIVNCSKTVSSPFYITTSPCTERLYSSNTSLNWNLYALVNPKVLDVRDFCNIYSWTVTDYFGVGEHINSSFYNYKVIHSIMADGFVVHYDMPHRSSLKKAFFCYSDWYIYFHLYRYFYSRRLAMSATGGQVCRSIYYYGSKY</sequence>
<keyword evidence="9" id="KW-1185">Reference proteome</keyword>
<dbReference type="GO" id="GO:0016020">
    <property type="term" value="C:membrane"/>
    <property type="evidence" value="ECO:0007669"/>
    <property type="project" value="UniProtKB-SubCell"/>
</dbReference>
<evidence type="ECO:0000256" key="6">
    <source>
        <dbReference type="SAM" id="SignalP"/>
    </source>
</evidence>
<comment type="subcellular location">
    <subcellularLocation>
        <location evidence="1">Membrane</location>
        <topology evidence="1">Single-pass membrane protein</topology>
    </subcellularLocation>
</comment>
<keyword evidence="4" id="KW-1133">Transmembrane helix</keyword>
<reference evidence="8 9" key="1">
    <citation type="submission" date="2024-11" db="EMBL/GenBank/DDBJ databases">
        <title>Chromosome-level genome assembly of Eucalyptus globulus Labill. provides insights into its genome evolution.</title>
        <authorList>
            <person name="Li X."/>
        </authorList>
    </citation>
    <scope>NUCLEOTIDE SEQUENCE [LARGE SCALE GENOMIC DNA]</scope>
    <source>
        <strain evidence="8">CL2024</strain>
        <tissue evidence="8">Fresh tender leaves</tissue>
    </source>
</reference>
<feature type="domain" description="Wall-associated receptor kinase galacturonan-binding" evidence="7">
    <location>
        <begin position="29"/>
        <end position="89"/>
    </location>
</feature>
<evidence type="ECO:0000313" key="8">
    <source>
        <dbReference type="EMBL" id="KAL3714385.1"/>
    </source>
</evidence>
<dbReference type="Proteomes" id="UP001634007">
    <property type="component" value="Unassembled WGS sequence"/>
</dbReference>
<name>A0ABD3IHI1_EUCGL</name>
<evidence type="ECO:0000256" key="2">
    <source>
        <dbReference type="ARBA" id="ARBA00022692"/>
    </source>
</evidence>
<keyword evidence="5" id="KW-0472">Membrane</keyword>
<evidence type="ECO:0000256" key="4">
    <source>
        <dbReference type="ARBA" id="ARBA00022989"/>
    </source>
</evidence>